<protein>
    <submittedName>
        <fullName evidence="4">Unannotated protein</fullName>
    </submittedName>
</protein>
<dbReference type="PANTHER" id="PTHR33392:SF6">
    <property type="entry name" value="POLYISOPRENYL-TEICHOIC ACID--PEPTIDOGLYCAN TEICHOIC ACID TRANSFERASE TAGU"/>
    <property type="match status" value="1"/>
</dbReference>
<dbReference type="Gene3D" id="3.40.630.190">
    <property type="entry name" value="LCP protein"/>
    <property type="match status" value="1"/>
</dbReference>
<reference evidence="4" key="1">
    <citation type="submission" date="2020-05" db="EMBL/GenBank/DDBJ databases">
        <authorList>
            <person name="Chiriac C."/>
            <person name="Salcher M."/>
            <person name="Ghai R."/>
            <person name="Kavagutti S V."/>
        </authorList>
    </citation>
    <scope>NUCLEOTIDE SEQUENCE</scope>
</reference>
<sequence>MSSALPPDRPPGRPEYRVRRARPGWLGPGAQTVVDLRERERPAGADGPPDRHRRRRRPPRLRPLRLLRWIGIALVTWMALSLVLFLVSAQLRQDRVDAATKDALTSAGLPIVSATTVLILGSDQRPRGTREPGAQTSGPSRSDSIQLLRAGGGHSAKLAIPRDTVVNIPGHGLNKINAAYAIGGTALAVRTVREYLGIEIDHVIVVDFTRFPRLIDAMGGIDYTGGCVVSRINGGFRNGGYTLRLKAGTTHIDGRQALALSRTRENLCNPRENDLTRARRQQKVVAGIRSRVLSPVGFLHWPMIAWRAPAAITSDMGAAGLSGLLATIATSGSAPVRVLRPTGAVTLPDGGAGLTVAPAARQRQVQRFLKG</sequence>
<evidence type="ECO:0000256" key="1">
    <source>
        <dbReference type="SAM" id="MobiDB-lite"/>
    </source>
</evidence>
<dbReference type="Pfam" id="PF03816">
    <property type="entry name" value="LytR_cpsA_psr"/>
    <property type="match status" value="1"/>
</dbReference>
<gene>
    <name evidence="4" type="ORF">UFOPK3423_00410</name>
</gene>
<dbReference type="AlphaFoldDB" id="A0A6J7D2K8"/>
<accession>A0A6J7D2K8</accession>
<dbReference type="InterPro" id="IPR004474">
    <property type="entry name" value="LytR_CpsA_psr"/>
</dbReference>
<keyword evidence="2" id="KW-0812">Transmembrane</keyword>
<organism evidence="4">
    <name type="scientific">freshwater metagenome</name>
    <dbReference type="NCBI Taxonomy" id="449393"/>
    <lineage>
        <taxon>unclassified sequences</taxon>
        <taxon>metagenomes</taxon>
        <taxon>ecological metagenomes</taxon>
    </lineage>
</organism>
<feature type="region of interest" description="Disordered" evidence="1">
    <location>
        <begin position="122"/>
        <end position="146"/>
    </location>
</feature>
<proteinExistence type="predicted"/>
<dbReference type="PANTHER" id="PTHR33392">
    <property type="entry name" value="POLYISOPRENYL-TEICHOIC ACID--PEPTIDOGLYCAN TEICHOIC ACID TRANSFERASE TAGU"/>
    <property type="match status" value="1"/>
</dbReference>
<dbReference type="InterPro" id="IPR050922">
    <property type="entry name" value="LytR/CpsA/Psr_CW_biosynth"/>
</dbReference>
<feature type="compositionally biased region" description="Polar residues" evidence="1">
    <location>
        <begin position="134"/>
        <end position="145"/>
    </location>
</feature>
<keyword evidence="2" id="KW-1133">Transmembrane helix</keyword>
<dbReference type="EMBL" id="CAFBLQ010000030">
    <property type="protein sequence ID" value="CAB4864361.1"/>
    <property type="molecule type" value="Genomic_DNA"/>
</dbReference>
<name>A0A6J7D2K8_9ZZZZ</name>
<feature type="transmembrane region" description="Helical" evidence="2">
    <location>
        <begin position="103"/>
        <end position="121"/>
    </location>
</feature>
<evidence type="ECO:0000256" key="2">
    <source>
        <dbReference type="SAM" id="Phobius"/>
    </source>
</evidence>
<feature type="region of interest" description="Disordered" evidence="1">
    <location>
        <begin position="1"/>
        <end position="57"/>
    </location>
</feature>
<feature type="domain" description="Cell envelope-related transcriptional attenuator" evidence="3">
    <location>
        <begin position="141"/>
        <end position="292"/>
    </location>
</feature>
<keyword evidence="2" id="KW-0472">Membrane</keyword>
<dbReference type="NCBIfam" id="TIGR00350">
    <property type="entry name" value="lytR_cpsA_psr"/>
    <property type="match status" value="1"/>
</dbReference>
<evidence type="ECO:0000259" key="3">
    <source>
        <dbReference type="Pfam" id="PF03816"/>
    </source>
</evidence>
<feature type="transmembrane region" description="Helical" evidence="2">
    <location>
        <begin position="66"/>
        <end position="91"/>
    </location>
</feature>
<evidence type="ECO:0000313" key="4">
    <source>
        <dbReference type="EMBL" id="CAB4864361.1"/>
    </source>
</evidence>